<dbReference type="Pfam" id="PF21697">
    <property type="entry name" value="Ppx_C"/>
    <property type="match status" value="1"/>
</dbReference>
<keyword evidence="4" id="KW-1185">Reference proteome</keyword>
<feature type="domain" description="Ppx/GppA phosphatase N-terminal" evidence="1">
    <location>
        <begin position="45"/>
        <end position="322"/>
    </location>
</feature>
<dbReference type="OrthoDB" id="3698573at2"/>
<dbReference type="Pfam" id="PF02541">
    <property type="entry name" value="Ppx-GppA"/>
    <property type="match status" value="1"/>
</dbReference>
<dbReference type="InterPro" id="IPR003695">
    <property type="entry name" value="Ppx_GppA_N"/>
</dbReference>
<dbReference type="AlphaFoldDB" id="A0A2H5EUU9"/>
<evidence type="ECO:0000259" key="2">
    <source>
        <dbReference type="Pfam" id="PF21697"/>
    </source>
</evidence>
<feature type="domain" description="Exopolyphosphatase C-terminal" evidence="2">
    <location>
        <begin position="363"/>
        <end position="473"/>
    </location>
</feature>
<dbReference type="SUPFAM" id="SSF109604">
    <property type="entry name" value="HD-domain/PDEase-like"/>
    <property type="match status" value="1"/>
</dbReference>
<evidence type="ECO:0000313" key="4">
    <source>
        <dbReference type="Proteomes" id="UP000234530"/>
    </source>
</evidence>
<dbReference type="PANTHER" id="PTHR30005">
    <property type="entry name" value="EXOPOLYPHOSPHATASE"/>
    <property type="match status" value="1"/>
</dbReference>
<reference evidence="3 4" key="1">
    <citation type="journal article" date="2013" name="Antonie Van Leeuwenhoek">
        <title>Paracoccus zhejiangensis sp. nov., isolated from activated sludge in wastewater-treatment system.</title>
        <authorList>
            <person name="Wu Z.G."/>
            <person name="Zhang D.F."/>
            <person name="Liu Y.L."/>
            <person name="Wang F."/>
            <person name="Jiang X."/>
            <person name="Li C."/>
            <person name="Li S.P."/>
            <person name="Hong Q."/>
            <person name="Li W.J."/>
        </authorList>
    </citation>
    <scope>NUCLEOTIDE SEQUENCE [LARGE SCALE GENOMIC DNA]</scope>
    <source>
        <strain evidence="3 4">J6</strain>
    </source>
</reference>
<dbReference type="InterPro" id="IPR043129">
    <property type="entry name" value="ATPase_NBD"/>
</dbReference>
<sequence>MNGVLTTAGKKIEPWGDSIFTDDSARALSRVGVVDVGSNSIRLVVFEGAARSPAYFYNEKVMAGLGQDMAATGKLNPQGVERGFSALKRFAALAEGMGVKPLTCVATAAVRDAEDGPAFQKRVEEELGLKLWVIDGQEEARLSAQGVLLGWPDASGLVCDIGGNSMELAVLKDGKVGKRATSQLGPFRLQQVKGGKDGLRAHIKAVMEELAAQVGTDHDRIYLVGGSWRAIARLDIERTQYPMTVLHEYRMGPAAVQDTVKWIEENDIEHLRKLVGIGTARMELVPLAAQVLRQLVLTFKPKELAVSSYGIREGLLYEHMSKTLRKRDPLIEAARFTERQMARTPGFGKKLYKFLEPLFAGVTPERDRLIRAACLLHDTTWRAHPDYRAEACFDNVTRANMAALSHPERIFLGLALLHRYKNSREDSPMTPLFALLNERETKDAEILGKAMRFGAMFSVKDPNSAGTLTLRPKALELKLTRVGQALFGEVARSRFESLCKSMEVEAVVV</sequence>
<dbReference type="KEGG" id="pzh:CX676_01930"/>
<dbReference type="Gene3D" id="1.10.3210.10">
    <property type="entry name" value="Hypothetical protein af1432"/>
    <property type="match status" value="1"/>
</dbReference>
<dbReference type="CDD" id="cd24052">
    <property type="entry name" value="ASKHA_NBD_HpPPX-GppA-like"/>
    <property type="match status" value="1"/>
</dbReference>
<dbReference type="RefSeq" id="WP_101751111.1">
    <property type="nucleotide sequence ID" value="NZ_CP025430.1"/>
</dbReference>
<dbReference type="PANTHER" id="PTHR30005:SF0">
    <property type="entry name" value="RETROGRADE REGULATION PROTEIN 2"/>
    <property type="match status" value="1"/>
</dbReference>
<protein>
    <submittedName>
        <fullName evidence="3">Exopolyphosphatase</fullName>
    </submittedName>
</protein>
<name>A0A2H5EUU9_9RHOB</name>
<dbReference type="GO" id="GO:0016462">
    <property type="term" value="F:pyrophosphatase activity"/>
    <property type="evidence" value="ECO:0007669"/>
    <property type="project" value="TreeGrafter"/>
</dbReference>
<dbReference type="Gene3D" id="3.30.420.40">
    <property type="match status" value="1"/>
</dbReference>
<dbReference type="InterPro" id="IPR048951">
    <property type="entry name" value="Ppx_C"/>
</dbReference>
<dbReference type="InterPro" id="IPR050273">
    <property type="entry name" value="GppA/Ppx_hydrolase"/>
</dbReference>
<dbReference type="Proteomes" id="UP000234530">
    <property type="component" value="Chromosome"/>
</dbReference>
<evidence type="ECO:0000313" key="3">
    <source>
        <dbReference type="EMBL" id="AUH63069.1"/>
    </source>
</evidence>
<gene>
    <name evidence="3" type="ORF">CX676_01930</name>
</gene>
<dbReference type="Gene3D" id="3.30.420.150">
    <property type="entry name" value="Exopolyphosphatase. Domain 2"/>
    <property type="match status" value="1"/>
</dbReference>
<proteinExistence type="predicted"/>
<dbReference type="EMBL" id="CP025430">
    <property type="protein sequence ID" value="AUH63069.1"/>
    <property type="molecule type" value="Genomic_DNA"/>
</dbReference>
<evidence type="ECO:0000259" key="1">
    <source>
        <dbReference type="Pfam" id="PF02541"/>
    </source>
</evidence>
<dbReference type="SUPFAM" id="SSF53067">
    <property type="entry name" value="Actin-like ATPase domain"/>
    <property type="match status" value="2"/>
</dbReference>
<accession>A0A2H5EUU9</accession>
<organism evidence="3 4">
    <name type="scientific">Paracoccus zhejiangensis</name>
    <dbReference type="NCBI Taxonomy" id="1077935"/>
    <lineage>
        <taxon>Bacteria</taxon>
        <taxon>Pseudomonadati</taxon>
        <taxon>Pseudomonadota</taxon>
        <taxon>Alphaproteobacteria</taxon>
        <taxon>Rhodobacterales</taxon>
        <taxon>Paracoccaceae</taxon>
        <taxon>Paracoccus</taxon>
    </lineage>
</organism>